<sequence length="715" mass="77756">MGKLDMPTVQELRDLRLGKLNTAITDWKETHRRLAELTEGGQGGAGGGKGEQGSAAEFAAATRNADWSGKNATAVRGFVTKTAAQFPELVKEAADVLGLLKTARRAFLDHKSDLEKVVDDVAKDNIYINDTGGAVKSIPPPGVAGDAKIKEPSDADLEAAEKRVRRVLWEAHETDRITARELRAIARNKYDFSGAAADSVKAADARQGKADAEYWAKKLKDGDTKVWELDQKQLEKFNETLRNQRDNKDFTTTFATRMGGEGTLRFWRDLADPGHGDTPTGARAELLDHIQGNLSMSLANATRQDTPAMHTWENDVIKAGTKQFGHEGIMAKPYGFQIMSSLMGKGKFGDGFLDRYGDALYKFEKSKPDAPSAWGLVGMGTDLDPGNKSTGADPMTGYLKALSHNPDASTAVFNDDERADYLLKDRVYFDEDAPDSTGPDDGVKLPSREALGDALFAAGSGMNPDDPAAEYVKHTGAHDQVLDGALERLASQKDDMPPELRDDMAKLLGNHGTDTHMTMGGSPKEQVLDRPDLLEVSKQISRDPESYQVLNQSMDAAMVHDIGTEKKDPEDSLSRAGRTVGFLEEARYQAIGDKKAEDLKAAGWGATGTGGYLVFAEATSFLPGGGHMANAAFGLSKFLTEDENARIEAGATDDNMDVSARQSRRVQGLVDEWHQTNSRWADHHTGFSEDHGAWDKIDAAANDGKHNAREEWGKQ</sequence>
<comment type="caution">
    <text evidence="1">The sequence shown here is derived from an EMBL/GenBank/DDBJ whole genome shotgun (WGS) entry which is preliminary data.</text>
</comment>
<gene>
    <name evidence="1" type="ORF">GCM10009863_04710</name>
</gene>
<proteinExistence type="predicted"/>
<evidence type="ECO:0008006" key="3">
    <source>
        <dbReference type="Google" id="ProtNLM"/>
    </source>
</evidence>
<accession>A0ABN3PPK6</accession>
<keyword evidence="2" id="KW-1185">Reference proteome</keyword>
<dbReference type="RefSeq" id="WP_344561636.1">
    <property type="nucleotide sequence ID" value="NZ_BAAARJ010000002.1"/>
</dbReference>
<reference evidence="1 2" key="1">
    <citation type="journal article" date="2019" name="Int. J. Syst. Evol. Microbiol.">
        <title>The Global Catalogue of Microorganisms (GCM) 10K type strain sequencing project: providing services to taxonomists for standard genome sequencing and annotation.</title>
        <authorList>
            <consortium name="The Broad Institute Genomics Platform"/>
            <consortium name="The Broad Institute Genome Sequencing Center for Infectious Disease"/>
            <person name="Wu L."/>
            <person name="Ma J."/>
        </authorList>
    </citation>
    <scope>NUCLEOTIDE SEQUENCE [LARGE SCALE GENOMIC DNA]</scope>
    <source>
        <strain evidence="1 2">JCM 16373</strain>
    </source>
</reference>
<dbReference type="EMBL" id="BAAARJ010000002">
    <property type="protein sequence ID" value="GAA2594643.1"/>
    <property type="molecule type" value="Genomic_DNA"/>
</dbReference>
<evidence type="ECO:0000313" key="2">
    <source>
        <dbReference type="Proteomes" id="UP001501447"/>
    </source>
</evidence>
<evidence type="ECO:0000313" key="1">
    <source>
        <dbReference type="EMBL" id="GAA2594643.1"/>
    </source>
</evidence>
<name>A0ABN3PPK6_9ACTN</name>
<organism evidence="1 2">
    <name type="scientific">Streptomyces axinellae</name>
    <dbReference type="NCBI Taxonomy" id="552788"/>
    <lineage>
        <taxon>Bacteria</taxon>
        <taxon>Bacillati</taxon>
        <taxon>Actinomycetota</taxon>
        <taxon>Actinomycetes</taxon>
        <taxon>Kitasatosporales</taxon>
        <taxon>Streptomycetaceae</taxon>
        <taxon>Streptomyces</taxon>
    </lineage>
</organism>
<protein>
    <recommendedName>
        <fullName evidence="3">AG2 protein</fullName>
    </recommendedName>
</protein>
<dbReference type="Proteomes" id="UP001501447">
    <property type="component" value="Unassembled WGS sequence"/>
</dbReference>